<keyword evidence="4" id="KW-0456">Lyase</keyword>
<evidence type="ECO:0000256" key="2">
    <source>
        <dbReference type="ARBA" id="ARBA00022723"/>
    </source>
</evidence>
<evidence type="ECO:0000313" key="7">
    <source>
        <dbReference type="Proteomes" id="UP000244880"/>
    </source>
</evidence>
<organism evidence="6 7">
    <name type="scientific">Ascidiaceihabitans donghaensis</name>
    <dbReference type="NCBI Taxonomy" id="1510460"/>
    <lineage>
        <taxon>Bacteria</taxon>
        <taxon>Pseudomonadati</taxon>
        <taxon>Pseudomonadota</taxon>
        <taxon>Alphaproteobacteria</taxon>
        <taxon>Rhodobacterales</taxon>
        <taxon>Paracoccaceae</taxon>
        <taxon>Ascidiaceihabitans</taxon>
    </lineage>
</organism>
<dbReference type="Gene3D" id="3.90.1590.10">
    <property type="entry name" value="glutathione-dependent formaldehyde- activating enzyme (gfa)"/>
    <property type="match status" value="1"/>
</dbReference>
<gene>
    <name evidence="6" type="ORF">ASD8599_02814</name>
</gene>
<dbReference type="RefSeq" id="WP_108829067.1">
    <property type="nucleotide sequence ID" value="NZ_OMOR01000001.1"/>
</dbReference>
<evidence type="ECO:0000259" key="5">
    <source>
        <dbReference type="PROSITE" id="PS51891"/>
    </source>
</evidence>
<dbReference type="PANTHER" id="PTHR33337:SF40">
    <property type="entry name" value="CENP-V_GFA DOMAIN-CONTAINING PROTEIN-RELATED"/>
    <property type="match status" value="1"/>
</dbReference>
<dbReference type="OrthoDB" id="9807246at2"/>
<keyword evidence="3" id="KW-0862">Zinc</keyword>
<dbReference type="GO" id="GO:0016846">
    <property type="term" value="F:carbon-sulfur lyase activity"/>
    <property type="evidence" value="ECO:0007669"/>
    <property type="project" value="InterPro"/>
</dbReference>
<sequence length="150" mass="16149">MARPKPPLTGACLCGAVQVTVTAPPLLTLACHCGGCKKLTASAFSLTTMVPKDGFACTGDVIKGGLQQGGRHHYFCKSCLNFVFSEIEEAEFRVNLRTSVLDDAALFPPFVEVMVDQKLPWANVQAQHSFGALPDSLEVLQSLMDAYSKQ</sequence>
<keyword evidence="7" id="KW-1185">Reference proteome</keyword>
<feature type="domain" description="CENP-V/GFA" evidence="5">
    <location>
        <begin position="8"/>
        <end position="111"/>
    </location>
</feature>
<name>A0A2R8BG77_9RHOB</name>
<protein>
    <recommendedName>
        <fullName evidence="5">CENP-V/GFA domain-containing protein</fullName>
    </recommendedName>
</protein>
<dbReference type="SUPFAM" id="SSF51316">
    <property type="entry name" value="Mss4-like"/>
    <property type="match status" value="1"/>
</dbReference>
<dbReference type="GO" id="GO:0046872">
    <property type="term" value="F:metal ion binding"/>
    <property type="evidence" value="ECO:0007669"/>
    <property type="project" value="UniProtKB-KW"/>
</dbReference>
<dbReference type="PROSITE" id="PS51257">
    <property type="entry name" value="PROKAR_LIPOPROTEIN"/>
    <property type="match status" value="1"/>
</dbReference>
<dbReference type="PROSITE" id="PS51891">
    <property type="entry name" value="CENP_V_GFA"/>
    <property type="match status" value="1"/>
</dbReference>
<dbReference type="PANTHER" id="PTHR33337">
    <property type="entry name" value="GFA DOMAIN-CONTAINING PROTEIN"/>
    <property type="match status" value="1"/>
</dbReference>
<dbReference type="InterPro" id="IPR006913">
    <property type="entry name" value="CENP-V/GFA"/>
</dbReference>
<comment type="similarity">
    <text evidence="1">Belongs to the Gfa family.</text>
</comment>
<accession>A0A2R8BG77</accession>
<reference evidence="6 7" key="1">
    <citation type="submission" date="2018-03" db="EMBL/GenBank/DDBJ databases">
        <authorList>
            <person name="Keele B.F."/>
        </authorList>
    </citation>
    <scope>NUCLEOTIDE SEQUENCE [LARGE SCALE GENOMIC DNA]</scope>
    <source>
        <strain evidence="6 7">CECT 8599</strain>
    </source>
</reference>
<evidence type="ECO:0000256" key="1">
    <source>
        <dbReference type="ARBA" id="ARBA00005495"/>
    </source>
</evidence>
<evidence type="ECO:0000313" key="6">
    <source>
        <dbReference type="EMBL" id="SPH22067.1"/>
    </source>
</evidence>
<evidence type="ECO:0000256" key="4">
    <source>
        <dbReference type="ARBA" id="ARBA00023239"/>
    </source>
</evidence>
<dbReference type="Proteomes" id="UP000244880">
    <property type="component" value="Unassembled WGS sequence"/>
</dbReference>
<evidence type="ECO:0000256" key="3">
    <source>
        <dbReference type="ARBA" id="ARBA00022833"/>
    </source>
</evidence>
<dbReference type="EMBL" id="OMOR01000001">
    <property type="protein sequence ID" value="SPH22067.1"/>
    <property type="molecule type" value="Genomic_DNA"/>
</dbReference>
<keyword evidence="2" id="KW-0479">Metal-binding</keyword>
<dbReference type="AlphaFoldDB" id="A0A2R8BG77"/>
<proteinExistence type="inferred from homology"/>
<dbReference type="Pfam" id="PF04828">
    <property type="entry name" value="GFA"/>
    <property type="match status" value="1"/>
</dbReference>
<dbReference type="InterPro" id="IPR011057">
    <property type="entry name" value="Mss4-like_sf"/>
</dbReference>